<evidence type="ECO:0000259" key="2">
    <source>
        <dbReference type="Pfam" id="PF02517"/>
    </source>
</evidence>
<reference evidence="3" key="1">
    <citation type="submission" date="2020-09" db="EMBL/GenBank/DDBJ databases">
        <title>Taishania pollutisoli gen. nov., sp. nov., Isolated from Tetrabromobisphenol A-Contaminated Soil.</title>
        <authorList>
            <person name="Chen Q."/>
        </authorList>
    </citation>
    <scope>NUCLEOTIDE SEQUENCE</scope>
    <source>
        <strain evidence="3">CZZ-1</strain>
    </source>
</reference>
<dbReference type="AlphaFoldDB" id="A0A8J6TTJ3"/>
<comment type="caution">
    <text evidence="3">The sequence shown here is derived from an EMBL/GenBank/DDBJ whole genome shotgun (WGS) entry which is preliminary data.</text>
</comment>
<evidence type="ECO:0000313" key="4">
    <source>
        <dbReference type="Proteomes" id="UP000652681"/>
    </source>
</evidence>
<dbReference type="Pfam" id="PF02517">
    <property type="entry name" value="Rce1-like"/>
    <property type="match status" value="1"/>
</dbReference>
<keyword evidence="1" id="KW-1133">Transmembrane helix</keyword>
<dbReference type="EMBL" id="JACVEL010000008">
    <property type="protein sequence ID" value="MBC9813207.1"/>
    <property type="molecule type" value="Genomic_DNA"/>
</dbReference>
<keyword evidence="1" id="KW-0472">Membrane</keyword>
<keyword evidence="4" id="KW-1185">Reference proteome</keyword>
<dbReference type="GO" id="GO:0008237">
    <property type="term" value="F:metallopeptidase activity"/>
    <property type="evidence" value="ECO:0007669"/>
    <property type="project" value="UniProtKB-KW"/>
</dbReference>
<feature type="transmembrane region" description="Helical" evidence="1">
    <location>
        <begin position="137"/>
        <end position="155"/>
    </location>
</feature>
<dbReference type="InterPro" id="IPR003675">
    <property type="entry name" value="Rce1/LyrA-like_dom"/>
</dbReference>
<feature type="domain" description="CAAX prenyl protease 2/Lysostaphin resistance protein A-like" evidence="2">
    <location>
        <begin position="87"/>
        <end position="172"/>
    </location>
</feature>
<feature type="transmembrane region" description="Helical" evidence="1">
    <location>
        <begin position="112"/>
        <end position="130"/>
    </location>
</feature>
<name>A0A8J6TTJ3_9FLAO</name>
<feature type="transmembrane region" description="Helical" evidence="1">
    <location>
        <begin position="46"/>
        <end position="65"/>
    </location>
</feature>
<gene>
    <name evidence="3" type="ORF">H9Y05_12085</name>
</gene>
<sequence>MSKRRIYWMGLMTLLLFPIPAFLALHYISGQSFREFMDWDSFHFSNIAIGICIGVGYAFLTNQLMKFPVFKSVPLRVDELVKSLDLTLLDAVFLSLCAGIGEELLFRAGVQFYIGVSITAVLFVVMHGYLNPFNWKQSLYGVVVLPLSFLLGLGYEWYGLWFSIAVHTAYDFTLFVAFGSDDDTHA</sequence>
<keyword evidence="1" id="KW-0812">Transmembrane</keyword>
<dbReference type="GO" id="GO:0004175">
    <property type="term" value="F:endopeptidase activity"/>
    <property type="evidence" value="ECO:0007669"/>
    <property type="project" value="UniProtKB-ARBA"/>
</dbReference>
<evidence type="ECO:0000256" key="1">
    <source>
        <dbReference type="SAM" id="Phobius"/>
    </source>
</evidence>
<dbReference type="GO" id="GO:0080120">
    <property type="term" value="P:CAAX-box protein maturation"/>
    <property type="evidence" value="ECO:0007669"/>
    <property type="project" value="UniProtKB-ARBA"/>
</dbReference>
<proteinExistence type="predicted"/>
<accession>A0A8J6TTJ3</accession>
<organism evidence="3 4">
    <name type="scientific">Taishania pollutisoli</name>
    <dbReference type="NCBI Taxonomy" id="2766479"/>
    <lineage>
        <taxon>Bacteria</taxon>
        <taxon>Pseudomonadati</taxon>
        <taxon>Bacteroidota</taxon>
        <taxon>Flavobacteriia</taxon>
        <taxon>Flavobacteriales</taxon>
        <taxon>Crocinitomicaceae</taxon>
        <taxon>Taishania</taxon>
    </lineage>
</organism>
<keyword evidence="3" id="KW-0378">Hydrolase</keyword>
<dbReference type="Proteomes" id="UP000652681">
    <property type="component" value="Unassembled WGS sequence"/>
</dbReference>
<evidence type="ECO:0000313" key="3">
    <source>
        <dbReference type="EMBL" id="MBC9813207.1"/>
    </source>
</evidence>
<keyword evidence="3" id="KW-0482">Metalloprotease</keyword>
<protein>
    <submittedName>
        <fullName evidence="3">CPBP family intramembrane metalloprotease</fullName>
    </submittedName>
</protein>
<dbReference type="RefSeq" id="WP_216714438.1">
    <property type="nucleotide sequence ID" value="NZ_JACVEL010000008.1"/>
</dbReference>
<keyword evidence="3" id="KW-0645">Protease</keyword>